<keyword evidence="2" id="KW-1185">Reference proteome</keyword>
<organism evidence="1 2">
    <name type="scientific">Heliocybe sulcata</name>
    <dbReference type="NCBI Taxonomy" id="5364"/>
    <lineage>
        <taxon>Eukaryota</taxon>
        <taxon>Fungi</taxon>
        <taxon>Dikarya</taxon>
        <taxon>Basidiomycota</taxon>
        <taxon>Agaricomycotina</taxon>
        <taxon>Agaricomycetes</taxon>
        <taxon>Gloeophyllales</taxon>
        <taxon>Gloeophyllaceae</taxon>
        <taxon>Heliocybe</taxon>
    </lineage>
</organism>
<evidence type="ECO:0000313" key="1">
    <source>
        <dbReference type="EMBL" id="TFK55068.1"/>
    </source>
</evidence>
<gene>
    <name evidence="1" type="ORF">OE88DRAFT_1653705</name>
</gene>
<dbReference type="EMBL" id="ML213505">
    <property type="protein sequence ID" value="TFK55068.1"/>
    <property type="molecule type" value="Genomic_DNA"/>
</dbReference>
<sequence>MLQDISLPRVIGVKSEYQLLGDLSNIYASQFLVDYPGQNDYFAPPSPPHQLPSESWLAIFREATWTPGAMEVDDYDAFTAYTRDEHGINLYARYREAMDTKLSLSLVSKRWRALATEFLYEYIVIKNGHHACEIRDALEGSSVETLAGQRAYGSWTLRMDLALEDVHVWEDWHTAAMVGILQNCPNLAVFSTAFCTAEAYLFYPSTFLQALAPLRDLKNLRRLELRGDVSFLNDLVSEVSESTEVLWLLPPAKGSRRNESLSLCLPKLRVLKNNFIDESFTLDWHMPCLESYLTDEIVHFHQHLQTHGVRLRCLGVPNIAFGPPAFPSCPHLLEVSLRFGGIPWYILTVPHRTSASKVSLSTTGLTFRARSRGTTTRTDPRFTA</sequence>
<name>A0A5C3NGA0_9AGAM</name>
<evidence type="ECO:0000313" key="2">
    <source>
        <dbReference type="Proteomes" id="UP000305948"/>
    </source>
</evidence>
<dbReference type="Proteomes" id="UP000305948">
    <property type="component" value="Unassembled WGS sequence"/>
</dbReference>
<proteinExistence type="predicted"/>
<dbReference type="AlphaFoldDB" id="A0A5C3NGA0"/>
<protein>
    <submittedName>
        <fullName evidence="1">Uncharacterized protein</fullName>
    </submittedName>
</protein>
<reference evidence="1 2" key="1">
    <citation type="journal article" date="2019" name="Nat. Ecol. Evol.">
        <title>Megaphylogeny resolves global patterns of mushroom evolution.</title>
        <authorList>
            <person name="Varga T."/>
            <person name="Krizsan K."/>
            <person name="Foldi C."/>
            <person name="Dima B."/>
            <person name="Sanchez-Garcia M."/>
            <person name="Sanchez-Ramirez S."/>
            <person name="Szollosi G.J."/>
            <person name="Szarkandi J.G."/>
            <person name="Papp V."/>
            <person name="Albert L."/>
            <person name="Andreopoulos W."/>
            <person name="Angelini C."/>
            <person name="Antonin V."/>
            <person name="Barry K.W."/>
            <person name="Bougher N.L."/>
            <person name="Buchanan P."/>
            <person name="Buyck B."/>
            <person name="Bense V."/>
            <person name="Catcheside P."/>
            <person name="Chovatia M."/>
            <person name="Cooper J."/>
            <person name="Damon W."/>
            <person name="Desjardin D."/>
            <person name="Finy P."/>
            <person name="Geml J."/>
            <person name="Haridas S."/>
            <person name="Hughes K."/>
            <person name="Justo A."/>
            <person name="Karasinski D."/>
            <person name="Kautmanova I."/>
            <person name="Kiss B."/>
            <person name="Kocsube S."/>
            <person name="Kotiranta H."/>
            <person name="LaButti K.M."/>
            <person name="Lechner B.E."/>
            <person name="Liimatainen K."/>
            <person name="Lipzen A."/>
            <person name="Lukacs Z."/>
            <person name="Mihaltcheva S."/>
            <person name="Morgado L.N."/>
            <person name="Niskanen T."/>
            <person name="Noordeloos M.E."/>
            <person name="Ohm R.A."/>
            <person name="Ortiz-Santana B."/>
            <person name="Ovrebo C."/>
            <person name="Racz N."/>
            <person name="Riley R."/>
            <person name="Savchenko A."/>
            <person name="Shiryaev A."/>
            <person name="Soop K."/>
            <person name="Spirin V."/>
            <person name="Szebenyi C."/>
            <person name="Tomsovsky M."/>
            <person name="Tulloss R.E."/>
            <person name="Uehling J."/>
            <person name="Grigoriev I.V."/>
            <person name="Vagvolgyi C."/>
            <person name="Papp T."/>
            <person name="Martin F.M."/>
            <person name="Miettinen O."/>
            <person name="Hibbett D.S."/>
            <person name="Nagy L.G."/>
        </authorList>
    </citation>
    <scope>NUCLEOTIDE SEQUENCE [LARGE SCALE GENOMIC DNA]</scope>
    <source>
        <strain evidence="1 2">OMC1185</strain>
    </source>
</reference>
<accession>A0A5C3NGA0</accession>
<dbReference type="OrthoDB" id="3256525at2759"/>